<keyword evidence="3" id="KW-1185">Reference proteome</keyword>
<organism evidence="2">
    <name type="scientific">Oryza nivara</name>
    <name type="common">Indian wild rice</name>
    <name type="synonym">Oryza sativa f. spontanea</name>
    <dbReference type="NCBI Taxonomy" id="4536"/>
    <lineage>
        <taxon>Eukaryota</taxon>
        <taxon>Viridiplantae</taxon>
        <taxon>Streptophyta</taxon>
        <taxon>Embryophyta</taxon>
        <taxon>Tracheophyta</taxon>
        <taxon>Spermatophyta</taxon>
        <taxon>Magnoliopsida</taxon>
        <taxon>Liliopsida</taxon>
        <taxon>Poales</taxon>
        <taxon>Poaceae</taxon>
        <taxon>BOP clade</taxon>
        <taxon>Oryzoideae</taxon>
        <taxon>Oryzeae</taxon>
        <taxon>Oryzinae</taxon>
        <taxon>Oryza</taxon>
    </lineage>
</organism>
<feature type="region of interest" description="Disordered" evidence="1">
    <location>
        <begin position="1"/>
        <end position="48"/>
    </location>
</feature>
<feature type="compositionally biased region" description="Basic residues" evidence="1">
    <location>
        <begin position="22"/>
        <end position="33"/>
    </location>
</feature>
<evidence type="ECO:0000313" key="3">
    <source>
        <dbReference type="Proteomes" id="UP000006591"/>
    </source>
</evidence>
<dbReference type="Gramene" id="ONIVA12G14130.1">
    <property type="protein sequence ID" value="ONIVA12G14130.1"/>
    <property type="gene ID" value="ONIVA12G14130"/>
</dbReference>
<protein>
    <submittedName>
        <fullName evidence="2">Uncharacterized protein</fullName>
    </submittedName>
</protein>
<evidence type="ECO:0000313" key="2">
    <source>
        <dbReference type="EnsemblPlants" id="ONIVA12G14130.1"/>
    </source>
</evidence>
<sequence>MPEISVRLSGMREENASSLVRQPKKKAGKKRERRTQSKSQIDPKSVHQEHNLQMILPRCANASGNLQIDLLTISHESSLDSI</sequence>
<dbReference type="AlphaFoldDB" id="A0A0E0JB28"/>
<name>A0A0E0JB28_ORYNI</name>
<proteinExistence type="predicted"/>
<dbReference type="Proteomes" id="UP000006591">
    <property type="component" value="Chromosome 12"/>
</dbReference>
<evidence type="ECO:0000256" key="1">
    <source>
        <dbReference type="SAM" id="MobiDB-lite"/>
    </source>
</evidence>
<reference evidence="2" key="2">
    <citation type="submission" date="2018-04" db="EMBL/GenBank/DDBJ databases">
        <title>OnivRS2 (Oryza nivara Reference Sequence Version 2).</title>
        <authorList>
            <person name="Zhang J."/>
            <person name="Kudrna D."/>
            <person name="Lee S."/>
            <person name="Talag J."/>
            <person name="Rajasekar S."/>
            <person name="Welchert J."/>
            <person name="Hsing Y.-I."/>
            <person name="Wing R.A."/>
        </authorList>
    </citation>
    <scope>NUCLEOTIDE SEQUENCE [LARGE SCALE GENOMIC DNA]</scope>
    <source>
        <strain evidence="2">SL10</strain>
    </source>
</reference>
<reference evidence="2" key="1">
    <citation type="submission" date="2015-04" db="UniProtKB">
        <authorList>
            <consortium name="EnsemblPlants"/>
        </authorList>
    </citation>
    <scope>IDENTIFICATION</scope>
    <source>
        <strain evidence="2">SL10</strain>
    </source>
</reference>
<dbReference type="HOGENOM" id="CLU_2562275_0_0_1"/>
<dbReference type="EnsemblPlants" id="ONIVA12G14130.1">
    <property type="protein sequence ID" value="ONIVA12G14130.1"/>
    <property type="gene ID" value="ONIVA12G14130"/>
</dbReference>
<accession>A0A0E0JB28</accession>